<proteinExistence type="predicted"/>
<dbReference type="PANTHER" id="PTHR43752">
    <property type="entry name" value="BNR/ASP-BOX REPEAT FAMILY PROTEIN"/>
    <property type="match status" value="1"/>
</dbReference>
<name>A0ABQ5MJL5_9FLAO</name>
<dbReference type="Pfam" id="PF13088">
    <property type="entry name" value="BNR_2"/>
    <property type="match status" value="1"/>
</dbReference>
<dbReference type="Gene3D" id="2.120.10.10">
    <property type="match status" value="1"/>
</dbReference>
<dbReference type="RefSeq" id="WP_281765234.1">
    <property type="nucleotide sequence ID" value="NZ_BRVO01000002.1"/>
</dbReference>
<dbReference type="CDD" id="cd15482">
    <property type="entry name" value="Sialidase_non-viral"/>
    <property type="match status" value="1"/>
</dbReference>
<evidence type="ECO:0000259" key="1">
    <source>
        <dbReference type="Pfam" id="PF13088"/>
    </source>
</evidence>
<evidence type="ECO:0000313" key="3">
    <source>
        <dbReference type="Proteomes" id="UP001143543"/>
    </source>
</evidence>
<sequence length="395" mass="44524">MNIKHINYKQYIGCLQLIIVLCIFGCTPEVTLESKTWREGIVTDEFVFEEAPYPSCHAATITEATNGTMVAAWFGGTKERNPDVTIWVSTRDKEKWSTPEQVADGVINDTLRYPTWNPVLFQIPDGDLMLFYKVGPKPSEWWGMLTRSSDNGKTWSKPEKLPEHYIGPVKNKPELLENGTLLCPTSTEGNGWHVRMEYTKDFGKTWKMTDTLSRNTEIIDAIQPSILKHGDGKLQIICRSRSRALATAWSTDNGITWTPLTLMNLPNNNSGTDAVTMDNGKHVLIYNHVLPPDGKIKGPRTPLNISVSDNGIDWEAALILEDSDISQYSYPSIFQSSDGMLHAIYTWRRERIKYVKIDPSKLVSFPITDGKWPGKKVNITAVGEELTNNNGENEK</sequence>
<reference evidence="2" key="1">
    <citation type="submission" date="2022-07" db="EMBL/GenBank/DDBJ databases">
        <title>Taxonomy of Novel Oxalotrophic and Methylotrophic Bacteria.</title>
        <authorList>
            <person name="Sahin N."/>
            <person name="Tani A."/>
        </authorList>
    </citation>
    <scope>NUCLEOTIDE SEQUENCE</scope>
    <source>
        <strain evidence="2">Y10</strain>
    </source>
</reference>
<evidence type="ECO:0000313" key="2">
    <source>
        <dbReference type="EMBL" id="GLB49607.1"/>
    </source>
</evidence>
<keyword evidence="3" id="KW-1185">Reference proteome</keyword>
<feature type="domain" description="Sialidase" evidence="1">
    <location>
        <begin position="67"/>
        <end position="342"/>
    </location>
</feature>
<accession>A0ABQ5MJL5</accession>
<dbReference type="SUPFAM" id="SSF50939">
    <property type="entry name" value="Sialidases"/>
    <property type="match status" value="1"/>
</dbReference>
<comment type="caution">
    <text evidence="2">The sequence shown here is derived from an EMBL/GenBank/DDBJ whole genome shotgun (WGS) entry which is preliminary data.</text>
</comment>
<protein>
    <recommendedName>
        <fullName evidence="1">Sialidase domain-containing protein</fullName>
    </recommendedName>
</protein>
<dbReference type="Proteomes" id="UP001143543">
    <property type="component" value="Unassembled WGS sequence"/>
</dbReference>
<organism evidence="2 3">
    <name type="scientific">Neptunitalea lumnitzerae</name>
    <dbReference type="NCBI Taxonomy" id="2965509"/>
    <lineage>
        <taxon>Bacteria</taxon>
        <taxon>Pseudomonadati</taxon>
        <taxon>Bacteroidota</taxon>
        <taxon>Flavobacteriia</taxon>
        <taxon>Flavobacteriales</taxon>
        <taxon>Flavobacteriaceae</taxon>
        <taxon>Neptunitalea</taxon>
    </lineage>
</organism>
<dbReference type="InterPro" id="IPR011040">
    <property type="entry name" value="Sialidase"/>
</dbReference>
<dbReference type="InterPro" id="IPR036278">
    <property type="entry name" value="Sialidase_sf"/>
</dbReference>
<dbReference type="EMBL" id="BRVO01000002">
    <property type="protein sequence ID" value="GLB49607.1"/>
    <property type="molecule type" value="Genomic_DNA"/>
</dbReference>
<gene>
    <name evidence="2" type="ORF">Y10_19750</name>
</gene>
<dbReference type="PANTHER" id="PTHR43752:SF2">
    <property type="entry name" value="BNR_ASP-BOX REPEAT FAMILY PROTEIN"/>
    <property type="match status" value="1"/>
</dbReference>